<evidence type="ECO:0000256" key="9">
    <source>
        <dbReference type="ARBA" id="ARBA00022553"/>
    </source>
</evidence>
<feature type="compositionally biased region" description="Acidic residues" evidence="23">
    <location>
        <begin position="256"/>
        <end position="267"/>
    </location>
</feature>
<feature type="compositionally biased region" description="Basic and acidic residues" evidence="23">
    <location>
        <begin position="325"/>
        <end position="334"/>
    </location>
</feature>
<evidence type="ECO:0000313" key="25">
    <source>
        <dbReference type="EMBL" id="KAF5905714.1"/>
    </source>
</evidence>
<dbReference type="AlphaFoldDB" id="A0A8J4X8K2"/>
<evidence type="ECO:0000256" key="15">
    <source>
        <dbReference type="ARBA" id="ARBA00023128"/>
    </source>
</evidence>
<evidence type="ECO:0000256" key="7">
    <source>
        <dbReference type="ARBA" id="ARBA00013051"/>
    </source>
</evidence>
<feature type="compositionally biased region" description="Polar residues" evidence="23">
    <location>
        <begin position="378"/>
        <end position="389"/>
    </location>
</feature>
<keyword evidence="13" id="KW-0560">Oxidoreductase</keyword>
<dbReference type="Gene3D" id="3.40.309.10">
    <property type="entry name" value="Aldehyde Dehydrogenase, Chain A, domain 2"/>
    <property type="match status" value="1"/>
</dbReference>
<feature type="compositionally biased region" description="Acidic residues" evidence="23">
    <location>
        <begin position="335"/>
        <end position="348"/>
    </location>
</feature>
<evidence type="ECO:0000256" key="18">
    <source>
        <dbReference type="ARBA" id="ARBA00030806"/>
    </source>
</evidence>
<comment type="function">
    <text evidence="1">Catalyzes one step in the degradation of the inhibitory neurotransmitter gamma-aminobutyric acid (GABA).</text>
</comment>
<feature type="region of interest" description="Disordered" evidence="23">
    <location>
        <begin position="204"/>
        <end position="419"/>
    </location>
</feature>
<feature type="compositionally biased region" description="Basic and acidic residues" evidence="23">
    <location>
        <begin position="268"/>
        <end position="286"/>
    </location>
</feature>
<dbReference type="CDD" id="cd07103">
    <property type="entry name" value="ALDH_F5_SSADH_GabD"/>
    <property type="match status" value="1"/>
</dbReference>
<feature type="compositionally biased region" description="Basic and acidic residues" evidence="23">
    <location>
        <begin position="225"/>
        <end position="234"/>
    </location>
</feature>
<dbReference type="PROSITE" id="PS00070">
    <property type="entry name" value="ALDEHYDE_DEHYDR_CYS"/>
    <property type="match status" value="1"/>
</dbReference>
<evidence type="ECO:0000259" key="24">
    <source>
        <dbReference type="PROSITE" id="PS51998"/>
    </source>
</evidence>
<dbReference type="PANTHER" id="PTHR43353">
    <property type="entry name" value="SUCCINATE-SEMIALDEHYDE DEHYDROGENASE, MITOCHONDRIAL"/>
    <property type="match status" value="1"/>
</dbReference>
<dbReference type="GO" id="GO:0003677">
    <property type="term" value="F:DNA binding"/>
    <property type="evidence" value="ECO:0007669"/>
    <property type="project" value="UniProtKB-KW"/>
</dbReference>
<comment type="subcellular location">
    <subcellularLocation>
        <location evidence="3">Mitochondrion</location>
    </subcellularLocation>
    <subcellularLocation>
        <location evidence="2">Nucleus</location>
    </subcellularLocation>
</comment>
<dbReference type="InterPro" id="IPR016162">
    <property type="entry name" value="Ald_DH_N"/>
</dbReference>
<comment type="subunit">
    <text evidence="6">Homotetramer.</text>
</comment>
<dbReference type="InterPro" id="IPR050740">
    <property type="entry name" value="Aldehyde_DH_Superfamily"/>
</dbReference>
<dbReference type="GO" id="GO:0009450">
    <property type="term" value="P:gamma-aminobutyric acid catabolic process"/>
    <property type="evidence" value="ECO:0007669"/>
    <property type="project" value="UniProtKB-UniPathway"/>
</dbReference>
<organism evidence="25 26">
    <name type="scientific">Clarias magur</name>
    <name type="common">Asian catfish</name>
    <name type="synonym">Macropteronotus magur</name>
    <dbReference type="NCBI Taxonomy" id="1594786"/>
    <lineage>
        <taxon>Eukaryota</taxon>
        <taxon>Metazoa</taxon>
        <taxon>Chordata</taxon>
        <taxon>Craniata</taxon>
        <taxon>Vertebrata</taxon>
        <taxon>Euteleostomi</taxon>
        <taxon>Actinopterygii</taxon>
        <taxon>Neopterygii</taxon>
        <taxon>Teleostei</taxon>
        <taxon>Ostariophysi</taxon>
        <taxon>Siluriformes</taxon>
        <taxon>Clariidae</taxon>
        <taxon>Clarias</taxon>
    </lineage>
</organism>
<dbReference type="SUPFAM" id="SSF53720">
    <property type="entry name" value="ALDH-like"/>
    <property type="match status" value="1"/>
</dbReference>
<dbReference type="InterPro" id="IPR010102">
    <property type="entry name" value="Succ_semiAld_DH"/>
</dbReference>
<dbReference type="PROSITE" id="PS51998">
    <property type="entry name" value="DEK_C"/>
    <property type="match status" value="1"/>
</dbReference>
<dbReference type="FunFam" id="3.40.309.10:FF:000004">
    <property type="entry name" value="Succinate-semialdehyde dehydrogenase I"/>
    <property type="match status" value="1"/>
</dbReference>
<keyword evidence="15" id="KW-0496">Mitochondrion</keyword>
<dbReference type="Pfam" id="PF08766">
    <property type="entry name" value="DEK_C"/>
    <property type="match status" value="1"/>
</dbReference>
<comment type="subunit">
    <text evidence="21">Found in a mRNA splicing-dependent exon junction complex (EJC) with DEK, RBM8A, RNPS1, SRRM1 and ALYREF/THOC4. Interacts with histones H2A, H2B, H3, H4, acetylated histone H4, non-phosphorylated DAXX and HDAC2. Component of the B-WICH complex, at least composed of SMARCA5/SNF2H, BAZ1B/WSTF, SF3B1, DEK, MYO1C, ERCC6, MYBBP1A and DDX21. Binds DNA.</text>
</comment>
<evidence type="ECO:0000256" key="1">
    <source>
        <dbReference type="ARBA" id="ARBA00003743"/>
    </source>
</evidence>
<evidence type="ECO:0000256" key="14">
    <source>
        <dbReference type="ARBA" id="ARBA00023125"/>
    </source>
</evidence>
<evidence type="ECO:0000256" key="8">
    <source>
        <dbReference type="ARBA" id="ARBA00019842"/>
    </source>
</evidence>
<feature type="compositionally biased region" description="Basic residues" evidence="23">
    <location>
        <begin position="353"/>
        <end position="366"/>
    </location>
</feature>
<evidence type="ECO:0000256" key="19">
    <source>
        <dbReference type="ARBA" id="ARBA00031080"/>
    </source>
</evidence>
<evidence type="ECO:0000256" key="12">
    <source>
        <dbReference type="ARBA" id="ARBA00022946"/>
    </source>
</evidence>
<evidence type="ECO:0000256" key="3">
    <source>
        <dbReference type="ARBA" id="ARBA00004173"/>
    </source>
</evidence>
<comment type="pathway">
    <text evidence="4">Amino-acid degradation; 4-aminobutanoate degradation.</text>
</comment>
<dbReference type="GO" id="GO:0004777">
    <property type="term" value="F:succinate-semialdehyde dehydrogenase (NAD+) activity"/>
    <property type="evidence" value="ECO:0007669"/>
    <property type="project" value="UniProtKB-EC"/>
</dbReference>
<dbReference type="EMBL" id="QNUK01000040">
    <property type="protein sequence ID" value="KAF5905714.1"/>
    <property type="molecule type" value="Genomic_DNA"/>
</dbReference>
<feature type="compositionally biased region" description="Basic residues" evidence="23">
    <location>
        <begin position="215"/>
        <end position="224"/>
    </location>
</feature>
<accession>A0A8J4X8K2</accession>
<feature type="region of interest" description="Disordered" evidence="23">
    <location>
        <begin position="27"/>
        <end position="81"/>
    </location>
</feature>
<keyword evidence="10" id="KW-0013">ADP-ribosylation</keyword>
<dbReference type="FunFam" id="3.40.605.10:FF:000026">
    <property type="entry name" value="Aldehyde dehydrogenase, putative"/>
    <property type="match status" value="1"/>
</dbReference>
<dbReference type="FunFam" id="1.10.10.60:FF:000148">
    <property type="entry name" value="Dek, isoform B"/>
    <property type="match status" value="1"/>
</dbReference>
<evidence type="ECO:0000256" key="4">
    <source>
        <dbReference type="ARBA" id="ARBA00005176"/>
    </source>
</evidence>
<keyword evidence="26" id="KW-1185">Reference proteome</keyword>
<evidence type="ECO:0000256" key="16">
    <source>
        <dbReference type="ARBA" id="ARBA00023157"/>
    </source>
</evidence>
<evidence type="ECO:0000256" key="21">
    <source>
        <dbReference type="ARBA" id="ARBA00064832"/>
    </source>
</evidence>
<evidence type="ECO:0000256" key="23">
    <source>
        <dbReference type="SAM" id="MobiDB-lite"/>
    </source>
</evidence>
<dbReference type="InterPro" id="IPR014876">
    <property type="entry name" value="DEK_C"/>
</dbReference>
<feature type="compositionally biased region" description="Basic residues" evidence="23">
    <location>
        <begin position="314"/>
        <end position="324"/>
    </location>
</feature>
<comment type="function">
    <text evidence="20">Involved in chromatin organization.</text>
</comment>
<keyword evidence="12" id="KW-0809">Transit peptide</keyword>
<feature type="domain" description="DEK-C" evidence="24">
    <location>
        <begin position="416"/>
        <end position="472"/>
    </location>
</feature>
<keyword evidence="17" id="KW-0539">Nucleus</keyword>
<dbReference type="InterPro" id="IPR016161">
    <property type="entry name" value="Ald_DH/histidinol_DH"/>
</dbReference>
<evidence type="ECO:0000313" key="26">
    <source>
        <dbReference type="Proteomes" id="UP000727407"/>
    </source>
</evidence>
<keyword evidence="16" id="KW-1015">Disulfide bond</keyword>
<sequence>MDRDHHINTADITIFGRKPRVSFVRSLSSEMTDTMEVEMESAGTNEAHGDKSNKEEQDESGAHKPKSRIFPGEIIEGKREKKTVQRLNMQMGKPKEKLKVESIGHGDKLGDIARVNHAIGKLKAPQLKPLHKIIYDRPGAVSSLRKHLRLFNGFPFEIDSDPYNKKKEKVLKHPKMQLRTICQILDLERSGTQSVLGDRIMQFLTNPTNSGKPVILKKKKKKKTPKDAKREKKTTSKSKHQQVESGKSKAIVTDSSSDEAEDDDDDDDRSKNEDGEKSDGHKHEGDESISEEEEVNIESDEGSEDDEEKETSKSKKPSSKKKLPTKKEPKKADDSDQVVSDEDDESPEDTPPKKAKRKPATQKKVKAMPTPKTKKADSSSTMKKNASSKTKLRIESSDDDDDDDDDEPLIKMIKKPPSDEQLKSAVKDLLKDANLAEVTMKQICQQVYDLYPDFDLTARKTFIKDTVKSIFPGLPSMLSRQYSMNISAGLLRTQSFIDGRWVSASSTFPVLDPATGQELAQVSDCGPQQAQDAINAAYKAFYSWKAQTAKERSLLLRRWFDLLNQNKEDLAKLITAECGKPMKESLTEIAYSASFLEWFSEETRRVYGDVVAPAAKDRKILLLKQPVGVASIITPWNFPSAMITRKVGAALAAGCTVVVKPAEDTPLSALALAELAVQAGIPPGVFNVVPCSREKTPAVGEILCTDPLVAKVSFTGSTATGKILLKHAAETVKRVSMELGGHAPFIVFDSADVDKAVAGAMASKFRNSGQTCVCSNRFLVQSRIYDAFMEKLGKAMDAELRTGHGFDPTSTQGPLINVRAAEKVEHQIMDAVSQGAVVVKGGKRLEGSFMQPTLLSNVTTDMLCMREETFGPLIPVLKFNTEEEALRISNASSVGLAGYFYSQDLSQIWRVAEQLEVGMVGVNEALMSTPEAAFGGVKQSGLGREGSKYGIDEYLDIKYMCIGGLKI</sequence>
<dbReference type="NCBIfam" id="TIGR01780">
    <property type="entry name" value="SSADH"/>
    <property type="match status" value="1"/>
</dbReference>
<feature type="compositionally biased region" description="Acidic residues" evidence="23">
    <location>
        <begin position="397"/>
        <end position="407"/>
    </location>
</feature>
<dbReference type="Gene3D" id="1.10.10.60">
    <property type="entry name" value="Homeodomain-like"/>
    <property type="match status" value="1"/>
</dbReference>
<evidence type="ECO:0000256" key="6">
    <source>
        <dbReference type="ARBA" id="ARBA00011881"/>
    </source>
</evidence>
<dbReference type="Proteomes" id="UP000727407">
    <property type="component" value="Unassembled WGS sequence"/>
</dbReference>
<keyword evidence="9" id="KW-0597">Phosphoprotein</keyword>
<proteinExistence type="inferred from homology"/>
<evidence type="ECO:0000256" key="22">
    <source>
        <dbReference type="ARBA" id="ARBA00074520"/>
    </source>
</evidence>
<protein>
    <recommendedName>
        <fullName evidence="22">Protein DEK</fullName>
        <ecNumber evidence="7">1.2.1.24</ecNumber>
    </recommendedName>
    <alternativeName>
        <fullName evidence="19">Aldehyde dehydrogenase family 5 member A1</fullName>
    </alternativeName>
    <alternativeName>
        <fullName evidence="18">NAD(+)-dependent succinic semialdehyde dehydrogenase</fullName>
    </alternativeName>
    <alternativeName>
        <fullName evidence="8">Succinate-semialdehyde dehydrogenase, mitochondrial</fullName>
    </alternativeName>
</protein>
<dbReference type="SUPFAM" id="SSF109715">
    <property type="entry name" value="DEK C-terminal domain"/>
    <property type="match status" value="1"/>
</dbReference>
<dbReference type="GO" id="GO:0005739">
    <property type="term" value="C:mitochondrion"/>
    <property type="evidence" value="ECO:0007669"/>
    <property type="project" value="UniProtKB-SubCell"/>
</dbReference>
<dbReference type="GO" id="GO:0005634">
    <property type="term" value="C:nucleus"/>
    <property type="evidence" value="ECO:0007669"/>
    <property type="project" value="UniProtKB-SubCell"/>
</dbReference>
<reference evidence="25" key="1">
    <citation type="submission" date="2020-07" db="EMBL/GenBank/DDBJ databases">
        <title>Clarias magur genome sequencing, assembly and annotation.</title>
        <authorList>
            <person name="Kushwaha B."/>
            <person name="Kumar R."/>
            <person name="Das P."/>
            <person name="Joshi C.G."/>
            <person name="Kumar D."/>
            <person name="Nagpure N.S."/>
            <person name="Pandey M."/>
            <person name="Agarwal S."/>
            <person name="Srivastava S."/>
            <person name="Singh M."/>
            <person name="Sahoo L."/>
            <person name="Jayasankar P."/>
            <person name="Meher P.K."/>
            <person name="Koringa P.G."/>
            <person name="Iquebal M.A."/>
            <person name="Das S.P."/>
            <person name="Bit A."/>
            <person name="Patnaik S."/>
            <person name="Patel N."/>
            <person name="Shah T.M."/>
            <person name="Hinsu A."/>
            <person name="Jena J.K."/>
        </authorList>
    </citation>
    <scope>NUCLEOTIDE SEQUENCE</scope>
    <source>
        <strain evidence="25">CIFAMagur01</strain>
        <tissue evidence="25">Testis</tissue>
    </source>
</reference>
<comment type="similarity">
    <text evidence="5">Belongs to the aldehyde dehydrogenase family.</text>
</comment>
<dbReference type="Gene3D" id="3.40.605.10">
    <property type="entry name" value="Aldehyde Dehydrogenase, Chain A, domain 1"/>
    <property type="match status" value="1"/>
</dbReference>
<evidence type="ECO:0000256" key="20">
    <source>
        <dbReference type="ARBA" id="ARBA00056057"/>
    </source>
</evidence>
<dbReference type="GO" id="GO:2000779">
    <property type="term" value="P:regulation of double-strand break repair"/>
    <property type="evidence" value="ECO:0007669"/>
    <property type="project" value="UniProtKB-ARBA"/>
</dbReference>
<dbReference type="UniPathway" id="UPA00733"/>
<dbReference type="InterPro" id="IPR016160">
    <property type="entry name" value="Ald_DH_CS_CYS"/>
</dbReference>
<dbReference type="OrthoDB" id="310895at2759"/>
<evidence type="ECO:0000256" key="11">
    <source>
        <dbReference type="ARBA" id="ARBA00022853"/>
    </source>
</evidence>
<dbReference type="FunFam" id="3.40.605.10:FF:000096">
    <property type="entry name" value="Succinate-semialdehyde dehydrogenase, mitochondrial"/>
    <property type="match status" value="1"/>
</dbReference>
<evidence type="ECO:0000256" key="17">
    <source>
        <dbReference type="ARBA" id="ARBA00023242"/>
    </source>
</evidence>
<dbReference type="InterPro" id="IPR015590">
    <property type="entry name" value="Aldehyde_DH_dom"/>
</dbReference>
<evidence type="ECO:0000256" key="2">
    <source>
        <dbReference type="ARBA" id="ARBA00004123"/>
    </source>
</evidence>
<keyword evidence="14" id="KW-0238">DNA-binding</keyword>
<name>A0A8J4X8K2_CLAMG</name>
<gene>
    <name evidence="25" type="primary">aldh5a1</name>
    <name evidence="25" type="ORF">DAT39_004444</name>
</gene>
<keyword evidence="11" id="KW-0156">Chromatin regulator</keyword>
<evidence type="ECO:0000256" key="13">
    <source>
        <dbReference type="ARBA" id="ARBA00023002"/>
    </source>
</evidence>
<evidence type="ECO:0000256" key="5">
    <source>
        <dbReference type="ARBA" id="ARBA00009986"/>
    </source>
</evidence>
<feature type="compositionally biased region" description="Acidic residues" evidence="23">
    <location>
        <begin position="287"/>
        <end position="309"/>
    </location>
</feature>
<dbReference type="Pfam" id="PF00171">
    <property type="entry name" value="Aldedh"/>
    <property type="match status" value="1"/>
</dbReference>
<comment type="caution">
    <text evidence="25">The sequence shown here is derived from an EMBL/GenBank/DDBJ whole genome shotgun (WGS) entry which is preliminary data.</text>
</comment>
<dbReference type="GO" id="GO:0006325">
    <property type="term" value="P:chromatin organization"/>
    <property type="evidence" value="ECO:0007669"/>
    <property type="project" value="UniProtKB-KW"/>
</dbReference>
<dbReference type="EC" id="1.2.1.24" evidence="7"/>
<dbReference type="PANTHER" id="PTHR43353:SF5">
    <property type="entry name" value="SUCCINATE-SEMIALDEHYDE DEHYDROGENASE, MITOCHONDRIAL"/>
    <property type="match status" value="1"/>
</dbReference>
<dbReference type="InterPro" id="IPR016163">
    <property type="entry name" value="Ald_DH_C"/>
</dbReference>
<evidence type="ECO:0000256" key="10">
    <source>
        <dbReference type="ARBA" id="ARBA00022765"/>
    </source>
</evidence>